<evidence type="ECO:0000256" key="19">
    <source>
        <dbReference type="ARBA" id="ARBA00049360"/>
    </source>
</evidence>
<name>A0A8K1HKD9_9VIRU</name>
<dbReference type="Gene3D" id="3.40.50.300">
    <property type="entry name" value="P-loop containing nucleotide triphosphate hydrolases"/>
    <property type="match status" value="1"/>
</dbReference>
<dbReference type="GO" id="GO:0006260">
    <property type="term" value="P:DNA replication"/>
    <property type="evidence" value="ECO:0007669"/>
    <property type="project" value="UniProtKB-KW"/>
</dbReference>
<dbReference type="InterPro" id="IPR027417">
    <property type="entry name" value="P-loop_NTPase"/>
</dbReference>
<evidence type="ECO:0000256" key="2">
    <source>
        <dbReference type="ARBA" id="ARBA00004147"/>
    </source>
</evidence>
<dbReference type="InterPro" id="IPR049912">
    <property type="entry name" value="CRESS_DNA_REP"/>
</dbReference>
<keyword evidence="9" id="KW-0540">Nuclease</keyword>
<evidence type="ECO:0000259" key="20">
    <source>
        <dbReference type="Pfam" id="PF00910"/>
    </source>
</evidence>
<dbReference type="GO" id="GO:0003723">
    <property type="term" value="F:RNA binding"/>
    <property type="evidence" value="ECO:0007669"/>
    <property type="project" value="InterPro"/>
</dbReference>
<dbReference type="GO" id="GO:0000166">
    <property type="term" value="F:nucleotide binding"/>
    <property type="evidence" value="ECO:0007669"/>
    <property type="project" value="UniProtKB-KW"/>
</dbReference>
<keyword evidence="14" id="KW-0190">Covalent protein-DNA linkage</keyword>
<keyword evidence="16" id="KW-0511">Multifunctional enzyme</keyword>
<evidence type="ECO:0000256" key="13">
    <source>
        <dbReference type="ARBA" id="ARBA00022801"/>
    </source>
</evidence>
<feature type="domain" description="CRESS-DNA virus Rep endonuclease" evidence="21">
    <location>
        <begin position="8"/>
        <end position="90"/>
    </location>
</feature>
<evidence type="ECO:0000256" key="11">
    <source>
        <dbReference type="ARBA" id="ARBA00022741"/>
    </source>
</evidence>
<evidence type="ECO:0000256" key="5">
    <source>
        <dbReference type="ARBA" id="ARBA00022562"/>
    </source>
</evidence>
<evidence type="ECO:0000256" key="3">
    <source>
        <dbReference type="ARBA" id="ARBA00008545"/>
    </source>
</evidence>
<evidence type="ECO:0000256" key="14">
    <source>
        <dbReference type="ARBA" id="ARBA00023124"/>
    </source>
</evidence>
<evidence type="ECO:0000256" key="17">
    <source>
        <dbReference type="ARBA" id="ARBA00030754"/>
    </source>
</evidence>
<comment type="similarity">
    <text evidence="3">Belongs to the nanoviruses/circoviruses replication-associated protein family.</text>
</comment>
<dbReference type="Gene3D" id="3.40.1310.20">
    <property type="match status" value="1"/>
</dbReference>
<evidence type="ECO:0000256" key="10">
    <source>
        <dbReference type="ARBA" id="ARBA00022723"/>
    </source>
</evidence>
<dbReference type="GO" id="GO:0003677">
    <property type="term" value="F:DNA binding"/>
    <property type="evidence" value="ECO:0007669"/>
    <property type="project" value="UniProtKB-KW"/>
</dbReference>
<evidence type="ECO:0000256" key="6">
    <source>
        <dbReference type="ARBA" id="ARBA00022679"/>
    </source>
</evidence>
<dbReference type="GO" id="GO:0046872">
    <property type="term" value="F:metal ion binding"/>
    <property type="evidence" value="ECO:0007669"/>
    <property type="project" value="UniProtKB-KW"/>
</dbReference>
<evidence type="ECO:0000256" key="1">
    <source>
        <dbReference type="ARBA" id="ARBA00001936"/>
    </source>
</evidence>
<evidence type="ECO:0000256" key="8">
    <source>
        <dbReference type="ARBA" id="ARBA00022705"/>
    </source>
</evidence>
<evidence type="ECO:0000256" key="18">
    <source>
        <dbReference type="ARBA" id="ARBA00032243"/>
    </source>
</evidence>
<dbReference type="GO" id="GO:0016787">
    <property type="term" value="F:hydrolase activity"/>
    <property type="evidence" value="ECO:0007669"/>
    <property type="project" value="UniProtKB-KW"/>
</dbReference>
<dbReference type="GO" id="GO:0004519">
    <property type="term" value="F:endonuclease activity"/>
    <property type="evidence" value="ECO:0007669"/>
    <property type="project" value="UniProtKB-KW"/>
</dbReference>
<keyword evidence="6" id="KW-0808">Transferase</keyword>
<evidence type="ECO:0000256" key="12">
    <source>
        <dbReference type="ARBA" id="ARBA00022759"/>
    </source>
</evidence>
<keyword evidence="11" id="KW-0547">Nucleotide-binding</keyword>
<evidence type="ECO:0000256" key="16">
    <source>
        <dbReference type="ARBA" id="ARBA00023268"/>
    </source>
</evidence>
<keyword evidence="10" id="KW-0479">Metal-binding</keyword>
<comment type="cofactor">
    <cofactor evidence="1">
        <name>Mn(2+)</name>
        <dbReference type="ChEBI" id="CHEBI:29035"/>
    </cofactor>
</comment>
<keyword evidence="13" id="KW-0378">Hydrolase</keyword>
<reference evidence="22" key="1">
    <citation type="submission" date="2021-07" db="EMBL/GenBank/DDBJ databases">
        <title>Communication and adaptive evolution of viruses within giant pandas and their associated organisms in a local ecological environment.</title>
        <authorList>
            <person name="Zhao M."/>
            <person name="Liu S."/>
            <person name="Zhang W."/>
        </authorList>
    </citation>
    <scope>NUCLEOTIDE SEQUENCE</scope>
    <source>
        <strain evidence="22">Rpf282cress06-12</strain>
    </source>
</reference>
<accession>A0A8K1HKD9</accession>
<evidence type="ECO:0000256" key="4">
    <source>
        <dbReference type="ARBA" id="ARBA00014531"/>
    </source>
</evidence>
<keyword evidence="8" id="KW-0235">DNA replication</keyword>
<dbReference type="InterPro" id="IPR000605">
    <property type="entry name" value="Helicase_SF3_ssDNA/RNA_vir"/>
</dbReference>
<evidence type="ECO:0000256" key="7">
    <source>
        <dbReference type="ARBA" id="ARBA00022695"/>
    </source>
</evidence>
<keyword evidence="7" id="KW-0548">Nucleotidyltransferase</keyword>
<dbReference type="Pfam" id="PF02407">
    <property type="entry name" value="Viral_Rep"/>
    <property type="match status" value="1"/>
</dbReference>
<comment type="subcellular location">
    <subcellularLocation>
        <location evidence="2">Host nucleus</location>
    </subcellularLocation>
</comment>
<dbReference type="GO" id="GO:0042025">
    <property type="term" value="C:host cell nucleus"/>
    <property type="evidence" value="ECO:0007669"/>
    <property type="project" value="UniProtKB-SubCell"/>
</dbReference>
<evidence type="ECO:0000259" key="21">
    <source>
        <dbReference type="Pfam" id="PF02407"/>
    </source>
</evidence>
<dbReference type="GO" id="GO:0016779">
    <property type="term" value="F:nucleotidyltransferase activity"/>
    <property type="evidence" value="ECO:0007669"/>
    <property type="project" value="UniProtKB-KW"/>
</dbReference>
<sequence length="294" mass="34745">MSQVSKSRDWVFTINNYTQDTIEHLDKFNPSWEYIIYGKEVASTGTRHLQGFIQLRNPTSLQEVKRQLGSSPHLERRRGSVQQAMDYCKKDGDYYESGSATRLQTSKEAQQAKWKNIITLAESSELTIIKEEYPSEYLRYYRTILSLQSGDKTILKDLTNEWWWGPTGTGKSYTLWKDYPDHFQKELNKWWDNYRGQEVVAIEEWCPKNECTASQLKIWADRYPFTAQIKGGSLPRIRPKKIIILSNYTIDQCFSNPEDREPIKRRFKEVHYPFTFIPREDINLNLDFLDNIPN</sequence>
<evidence type="ECO:0000256" key="15">
    <source>
        <dbReference type="ARBA" id="ARBA00023125"/>
    </source>
</evidence>
<dbReference type="Pfam" id="PF00910">
    <property type="entry name" value="RNA_helicase"/>
    <property type="match status" value="1"/>
</dbReference>
<organism evidence="22">
    <name type="scientific">Red panda feces-associated circular DNA virus 20</name>
    <dbReference type="NCBI Taxonomy" id="2863974"/>
    <lineage>
        <taxon>Viruses</taxon>
        <taxon>Monodnaviria</taxon>
        <taxon>Shotokuvirae</taxon>
        <taxon>Cressdnaviricota</taxon>
    </lineage>
</organism>
<keyword evidence="5" id="KW-1048">Host nucleus</keyword>
<feature type="domain" description="Helicase superfamily 3 single-stranded DNA/RNA virus" evidence="20">
    <location>
        <begin position="162"/>
        <end position="247"/>
    </location>
</feature>
<keyword evidence="15" id="KW-0238">DNA-binding</keyword>
<proteinExistence type="inferred from homology"/>
<protein>
    <recommendedName>
        <fullName evidence="4">Replication-associated protein</fullName>
    </recommendedName>
    <alternativeName>
        <fullName evidence="17">ATP-dependent helicase Rep</fullName>
    </alternativeName>
    <alternativeName>
        <fullName evidence="18">RepP</fullName>
    </alternativeName>
</protein>
<dbReference type="GO" id="GO:0003724">
    <property type="term" value="F:RNA helicase activity"/>
    <property type="evidence" value="ECO:0007669"/>
    <property type="project" value="InterPro"/>
</dbReference>
<dbReference type="SUPFAM" id="SSF52540">
    <property type="entry name" value="P-loop containing nucleoside triphosphate hydrolases"/>
    <property type="match status" value="1"/>
</dbReference>
<evidence type="ECO:0000313" key="22">
    <source>
        <dbReference type="EMBL" id="UBJ25929.1"/>
    </source>
</evidence>
<dbReference type="EMBL" id="MZ556193">
    <property type="protein sequence ID" value="UBJ25929.1"/>
    <property type="molecule type" value="Genomic_DNA"/>
</dbReference>
<keyword evidence="12" id="KW-0255">Endonuclease</keyword>
<comment type="catalytic activity">
    <reaction evidence="19">
        <text>ATP + H2O = ADP + phosphate + H(+)</text>
        <dbReference type="Rhea" id="RHEA:13065"/>
        <dbReference type="ChEBI" id="CHEBI:15377"/>
        <dbReference type="ChEBI" id="CHEBI:15378"/>
        <dbReference type="ChEBI" id="CHEBI:30616"/>
        <dbReference type="ChEBI" id="CHEBI:43474"/>
        <dbReference type="ChEBI" id="CHEBI:456216"/>
    </reaction>
</comment>
<evidence type="ECO:0000256" key="9">
    <source>
        <dbReference type="ARBA" id="ARBA00022722"/>
    </source>
</evidence>